<keyword evidence="2" id="KW-1185">Reference proteome</keyword>
<accession>A0A7C8M4G2</accession>
<evidence type="ECO:0000313" key="2">
    <source>
        <dbReference type="Proteomes" id="UP000481861"/>
    </source>
</evidence>
<dbReference type="Proteomes" id="UP000481861">
    <property type="component" value="Unassembled WGS sequence"/>
</dbReference>
<name>A0A7C8M4G2_9PLEO</name>
<evidence type="ECO:0000313" key="1">
    <source>
        <dbReference type="EMBL" id="KAF2868019.1"/>
    </source>
</evidence>
<proteinExistence type="predicted"/>
<reference evidence="1 2" key="1">
    <citation type="submission" date="2020-01" db="EMBL/GenBank/DDBJ databases">
        <authorList>
            <consortium name="DOE Joint Genome Institute"/>
            <person name="Haridas S."/>
            <person name="Albert R."/>
            <person name="Binder M."/>
            <person name="Bloem J."/>
            <person name="Labutti K."/>
            <person name="Salamov A."/>
            <person name="Andreopoulos B."/>
            <person name="Baker S.E."/>
            <person name="Barry K."/>
            <person name="Bills G."/>
            <person name="Bluhm B.H."/>
            <person name="Cannon C."/>
            <person name="Castanera R."/>
            <person name="Culley D.E."/>
            <person name="Daum C."/>
            <person name="Ezra D."/>
            <person name="Gonzalez J.B."/>
            <person name="Henrissat B."/>
            <person name="Kuo A."/>
            <person name="Liang C."/>
            <person name="Lipzen A."/>
            <person name="Lutzoni F."/>
            <person name="Magnuson J."/>
            <person name="Mondo S."/>
            <person name="Nolan M."/>
            <person name="Ohm R."/>
            <person name="Pangilinan J."/>
            <person name="Park H.-J.H."/>
            <person name="Ramirez L."/>
            <person name="Alfaro M."/>
            <person name="Sun H."/>
            <person name="Tritt A."/>
            <person name="Yoshinaga Y."/>
            <person name="Zwiers L.-H.L."/>
            <person name="Turgeon B.G."/>
            <person name="Goodwin S.B."/>
            <person name="Spatafora J.W."/>
            <person name="Crous P.W."/>
            <person name="Grigoriev I.V."/>
        </authorList>
    </citation>
    <scope>NUCLEOTIDE SEQUENCE [LARGE SCALE GENOMIC DNA]</scope>
    <source>
        <strain evidence="1 2">CBS 611.86</strain>
    </source>
</reference>
<dbReference type="AlphaFoldDB" id="A0A7C8M4G2"/>
<dbReference type="EMBL" id="JAADJZ010000021">
    <property type="protein sequence ID" value="KAF2868019.1"/>
    <property type="molecule type" value="Genomic_DNA"/>
</dbReference>
<organism evidence="1 2">
    <name type="scientific">Massariosphaeria phaeospora</name>
    <dbReference type="NCBI Taxonomy" id="100035"/>
    <lineage>
        <taxon>Eukaryota</taxon>
        <taxon>Fungi</taxon>
        <taxon>Dikarya</taxon>
        <taxon>Ascomycota</taxon>
        <taxon>Pezizomycotina</taxon>
        <taxon>Dothideomycetes</taxon>
        <taxon>Pleosporomycetidae</taxon>
        <taxon>Pleosporales</taxon>
        <taxon>Pleosporales incertae sedis</taxon>
        <taxon>Massariosphaeria</taxon>
    </lineage>
</organism>
<sequence length="89" mass="9964">MLSLSRMVLCSPAALLQCGPGDHIRPKSNALGGVTLYVDRSRHQMKVGSLCWHRDIGAIFTVHDRDMMVVEQQHLSPISFMYKHISLSS</sequence>
<comment type="caution">
    <text evidence="1">The sequence shown here is derived from an EMBL/GenBank/DDBJ whole genome shotgun (WGS) entry which is preliminary data.</text>
</comment>
<protein>
    <submittedName>
        <fullName evidence="1">Uncharacterized protein</fullName>
    </submittedName>
</protein>
<gene>
    <name evidence="1" type="ORF">BDV95DRAFT_168247</name>
</gene>